<dbReference type="AlphaFoldDB" id="A0A9Q3GSY0"/>
<feature type="compositionally biased region" description="Polar residues" evidence="1">
    <location>
        <begin position="231"/>
        <end position="251"/>
    </location>
</feature>
<evidence type="ECO:0000313" key="3">
    <source>
        <dbReference type="Proteomes" id="UP000765509"/>
    </source>
</evidence>
<evidence type="ECO:0000256" key="1">
    <source>
        <dbReference type="SAM" id="MobiDB-lite"/>
    </source>
</evidence>
<keyword evidence="3" id="KW-1185">Reference proteome</keyword>
<protein>
    <submittedName>
        <fullName evidence="2">Uncharacterized protein</fullName>
    </submittedName>
</protein>
<name>A0A9Q3GSY0_9BASI</name>
<organism evidence="2 3">
    <name type="scientific">Austropuccinia psidii MF-1</name>
    <dbReference type="NCBI Taxonomy" id="1389203"/>
    <lineage>
        <taxon>Eukaryota</taxon>
        <taxon>Fungi</taxon>
        <taxon>Dikarya</taxon>
        <taxon>Basidiomycota</taxon>
        <taxon>Pucciniomycotina</taxon>
        <taxon>Pucciniomycetes</taxon>
        <taxon>Pucciniales</taxon>
        <taxon>Sphaerophragmiaceae</taxon>
        <taxon>Austropuccinia</taxon>
    </lineage>
</organism>
<sequence length="332" mass="36703">MASSGHFDPDRTYDGYKAVEVLDPACTKCWKKERIVFNIKIQGLQSVTVAFLGRSHVVVLDRWLPTSEGIYGVRKMGLLGKSSQFLRPLPLMEPQGIPIRDVARWTNAGGPIPAGGRPIYSSSEVPISRINTEGVVKQIRQISNSLPDPDAEVSDELDGEELEVIHNSVGHQSATSPSHPPSKRFKSYIMPSTPRNFQPTLATIATSLPLASPSSSTTRPAFIPEVRPSPIHQSRNSPIVTSQQLQPVASSSRRREELSPFLFPAAQVSQKRDCWPIQVTREDQNMESENKDAVARLLRGVDRNSREVIEYSNDRTIPGITSKEIACQTVTL</sequence>
<feature type="region of interest" description="Disordered" evidence="1">
    <location>
        <begin position="228"/>
        <end position="253"/>
    </location>
</feature>
<dbReference type="Proteomes" id="UP000765509">
    <property type="component" value="Unassembled WGS sequence"/>
</dbReference>
<comment type="caution">
    <text evidence="2">The sequence shown here is derived from an EMBL/GenBank/DDBJ whole genome shotgun (WGS) entry which is preliminary data.</text>
</comment>
<gene>
    <name evidence="2" type="ORF">O181_018421</name>
</gene>
<feature type="region of interest" description="Disordered" evidence="1">
    <location>
        <begin position="168"/>
        <end position="189"/>
    </location>
</feature>
<proteinExistence type="predicted"/>
<reference evidence="2" key="1">
    <citation type="submission" date="2021-03" db="EMBL/GenBank/DDBJ databases">
        <title>Draft genome sequence of rust myrtle Austropuccinia psidii MF-1, a brazilian biotype.</title>
        <authorList>
            <person name="Quecine M.C."/>
            <person name="Pachon D.M.R."/>
            <person name="Bonatelli M.L."/>
            <person name="Correr F.H."/>
            <person name="Franceschini L.M."/>
            <person name="Leite T.F."/>
            <person name="Margarido G.R.A."/>
            <person name="Almeida C.A."/>
            <person name="Ferrarezi J.A."/>
            <person name="Labate C.A."/>
        </authorList>
    </citation>
    <scope>NUCLEOTIDE SEQUENCE</scope>
    <source>
        <strain evidence="2">MF-1</strain>
    </source>
</reference>
<accession>A0A9Q3GSY0</accession>
<evidence type="ECO:0000313" key="2">
    <source>
        <dbReference type="EMBL" id="MBW0478706.1"/>
    </source>
</evidence>
<dbReference type="EMBL" id="AVOT02005289">
    <property type="protein sequence ID" value="MBW0478706.1"/>
    <property type="molecule type" value="Genomic_DNA"/>
</dbReference>